<gene>
    <name evidence="2" type="ORF">J1777_10940</name>
</gene>
<keyword evidence="1" id="KW-0812">Transmembrane</keyword>
<evidence type="ECO:0000256" key="1">
    <source>
        <dbReference type="SAM" id="Phobius"/>
    </source>
</evidence>
<comment type="caution">
    <text evidence="2">The sequence shown here is derived from an EMBL/GenBank/DDBJ whole genome shotgun (WGS) entry which is preliminary data.</text>
</comment>
<protein>
    <recommendedName>
        <fullName evidence="4">Membrane protein YkvI</fullName>
    </recommendedName>
</protein>
<organism evidence="2 3">
    <name type="scientific">Comamonas denitrificans</name>
    <dbReference type="NCBI Taxonomy" id="117506"/>
    <lineage>
        <taxon>Bacteria</taxon>
        <taxon>Pseudomonadati</taxon>
        <taxon>Pseudomonadota</taxon>
        <taxon>Betaproteobacteria</taxon>
        <taxon>Burkholderiales</taxon>
        <taxon>Comamonadaceae</taxon>
        <taxon>Comamonas</taxon>
    </lineage>
</organism>
<feature type="transmembrane region" description="Helical" evidence="1">
    <location>
        <begin position="34"/>
        <end position="59"/>
    </location>
</feature>
<evidence type="ECO:0008006" key="4">
    <source>
        <dbReference type="Google" id="ProtNLM"/>
    </source>
</evidence>
<proteinExistence type="predicted"/>
<reference evidence="2" key="1">
    <citation type="submission" date="2021-03" db="EMBL/GenBank/DDBJ databases">
        <title>Comamonas denitrificans.</title>
        <authorList>
            <person name="Finster K."/>
        </authorList>
    </citation>
    <scope>NUCLEOTIDE SEQUENCE</scope>
    <source>
        <strain evidence="2">MM2021_4</strain>
    </source>
</reference>
<dbReference type="Proteomes" id="UP000664731">
    <property type="component" value="Unassembled WGS sequence"/>
</dbReference>
<accession>A0A939H2E2</accession>
<feature type="transmembrane region" description="Helical" evidence="1">
    <location>
        <begin position="221"/>
        <end position="243"/>
    </location>
</feature>
<dbReference type="AlphaFoldDB" id="A0A939H2E2"/>
<feature type="transmembrane region" description="Helical" evidence="1">
    <location>
        <begin position="324"/>
        <end position="345"/>
    </location>
</feature>
<dbReference type="EMBL" id="JAFNME010000024">
    <property type="protein sequence ID" value="MBO1250331.1"/>
    <property type="molecule type" value="Genomic_DNA"/>
</dbReference>
<feature type="transmembrane region" description="Helical" evidence="1">
    <location>
        <begin position="80"/>
        <end position="101"/>
    </location>
</feature>
<feature type="transmembrane region" description="Helical" evidence="1">
    <location>
        <begin position="299"/>
        <end position="318"/>
    </location>
</feature>
<sequence length="355" mass="37489">MNRKIFQIASAYMSVIIGGGFASGQEVLQFFTNFGWMGVAGTVISGVLFAFLGMQIARIGTQLKVDSHKEVLQAIFGKQLSLLVDLALIFFLFGVGVAMLAGSGSLFQEHLGLPSVVGAVAMTVVIAATLCLNLHRIVDLISAVTPFLIVMVVIVVSYALFNNSGADTAALEAVAVQGEKAAGNWALSGLLYASFNIAVGFPLLAVLAGSETNLRNTTWGGIYGGLGLGALIFLLNIGLFFNIDQIQNAQMPTVLLAKGVGSWIGVLMMISVFCMIYSTGVGMFFAFTARFAMPNTKKFRLIGLASCLVGLLLSFAGFTKLVGTVYPLLGYLGLALIAAVLVYWLRNRGKPSVAA</sequence>
<feature type="transmembrane region" description="Helical" evidence="1">
    <location>
        <begin position="190"/>
        <end position="209"/>
    </location>
</feature>
<feature type="transmembrane region" description="Helical" evidence="1">
    <location>
        <begin position="263"/>
        <end position="287"/>
    </location>
</feature>
<dbReference type="RefSeq" id="WP_207575728.1">
    <property type="nucleotide sequence ID" value="NZ_JAFNME010000024.1"/>
</dbReference>
<dbReference type="PANTHER" id="PTHR37814:SF1">
    <property type="entry name" value="MEMBRANE PROTEIN"/>
    <property type="match status" value="1"/>
</dbReference>
<keyword evidence="1" id="KW-1133">Transmembrane helix</keyword>
<feature type="transmembrane region" description="Helical" evidence="1">
    <location>
        <begin position="113"/>
        <end position="133"/>
    </location>
</feature>
<keyword evidence="3" id="KW-1185">Reference proteome</keyword>
<evidence type="ECO:0000313" key="3">
    <source>
        <dbReference type="Proteomes" id="UP000664731"/>
    </source>
</evidence>
<keyword evidence="1" id="KW-0472">Membrane</keyword>
<evidence type="ECO:0000313" key="2">
    <source>
        <dbReference type="EMBL" id="MBO1250331.1"/>
    </source>
</evidence>
<dbReference type="PANTHER" id="PTHR37814">
    <property type="entry name" value="CONSERVED MEMBRANE PROTEIN"/>
    <property type="match status" value="1"/>
</dbReference>
<feature type="transmembrane region" description="Helical" evidence="1">
    <location>
        <begin position="140"/>
        <end position="161"/>
    </location>
</feature>
<name>A0A939H2E2_9BURK</name>
<dbReference type="InterPro" id="IPR038728">
    <property type="entry name" value="YkvI-like"/>
</dbReference>